<dbReference type="InterPro" id="IPR036890">
    <property type="entry name" value="HATPase_C_sf"/>
</dbReference>
<keyword evidence="6 17" id="KW-0808">Transferase</keyword>
<keyword evidence="5" id="KW-0597">Phosphoprotein</keyword>
<dbReference type="SMART" id="SM00388">
    <property type="entry name" value="HisKA"/>
    <property type="match status" value="1"/>
</dbReference>
<dbReference type="PANTHER" id="PTHR45569">
    <property type="entry name" value="SENSOR PROTEIN KDPD"/>
    <property type="match status" value="1"/>
</dbReference>
<evidence type="ECO:0000256" key="7">
    <source>
        <dbReference type="ARBA" id="ARBA00022692"/>
    </source>
</evidence>
<keyword evidence="18" id="KW-1185">Reference proteome</keyword>
<evidence type="ECO:0000256" key="6">
    <source>
        <dbReference type="ARBA" id="ARBA00022679"/>
    </source>
</evidence>
<comment type="subcellular location">
    <subcellularLocation>
        <location evidence="3">Cell membrane</location>
    </subcellularLocation>
    <subcellularLocation>
        <location evidence="2">Membrane</location>
        <topology evidence="2">Multi-pass membrane protein</topology>
    </subcellularLocation>
</comment>
<feature type="transmembrane region" description="Helical" evidence="15">
    <location>
        <begin position="411"/>
        <end position="444"/>
    </location>
</feature>
<dbReference type="GO" id="GO:0005737">
    <property type="term" value="C:cytoplasm"/>
    <property type="evidence" value="ECO:0007669"/>
    <property type="project" value="UniProtKB-ARBA"/>
</dbReference>
<dbReference type="InterPro" id="IPR006016">
    <property type="entry name" value="UspA"/>
</dbReference>
<dbReference type="InterPro" id="IPR005467">
    <property type="entry name" value="His_kinase_dom"/>
</dbReference>
<dbReference type="PANTHER" id="PTHR45569:SF1">
    <property type="entry name" value="SENSOR PROTEIN KDPD"/>
    <property type="match status" value="1"/>
</dbReference>
<dbReference type="InterPro" id="IPR014729">
    <property type="entry name" value="Rossmann-like_a/b/a_fold"/>
</dbReference>
<dbReference type="eggNOG" id="COG2205">
    <property type="taxonomic scope" value="Bacteria"/>
</dbReference>
<dbReference type="RefSeq" id="WP_022861135.1">
    <property type="nucleotide sequence ID" value="NZ_JGZD01000008.1"/>
</dbReference>
<dbReference type="GO" id="GO:0034220">
    <property type="term" value="P:monoatomic ion transmembrane transport"/>
    <property type="evidence" value="ECO:0007669"/>
    <property type="project" value="UniProtKB-KW"/>
</dbReference>
<dbReference type="Pfam" id="PF00582">
    <property type="entry name" value="Usp"/>
    <property type="match status" value="1"/>
</dbReference>
<evidence type="ECO:0000256" key="12">
    <source>
        <dbReference type="ARBA" id="ARBA00023012"/>
    </source>
</evidence>
<evidence type="ECO:0000256" key="9">
    <source>
        <dbReference type="ARBA" id="ARBA00022777"/>
    </source>
</evidence>
<comment type="catalytic activity">
    <reaction evidence="1">
        <text>ATP + protein L-histidine = ADP + protein N-phospho-L-histidine.</text>
        <dbReference type="EC" id="2.7.13.3"/>
    </reaction>
</comment>
<protein>
    <recommendedName>
        <fullName evidence="4">histidine kinase</fullName>
        <ecNumber evidence="4">2.7.13.3</ecNumber>
    </recommendedName>
</protein>
<feature type="region of interest" description="Disordered" evidence="14">
    <location>
        <begin position="539"/>
        <end position="593"/>
    </location>
</feature>
<dbReference type="Pfam" id="PF02702">
    <property type="entry name" value="KdpD"/>
    <property type="match status" value="1"/>
</dbReference>
<evidence type="ECO:0000256" key="8">
    <source>
        <dbReference type="ARBA" id="ARBA00022741"/>
    </source>
</evidence>
<dbReference type="Gene3D" id="3.40.50.620">
    <property type="entry name" value="HUPs"/>
    <property type="match status" value="1"/>
</dbReference>
<dbReference type="EC" id="2.7.13.3" evidence="4"/>
<evidence type="ECO:0000313" key="18">
    <source>
        <dbReference type="Proteomes" id="UP000029014"/>
    </source>
</evidence>
<feature type="transmembrane region" description="Helical" evidence="15">
    <location>
        <begin position="379"/>
        <end position="399"/>
    </location>
</feature>
<dbReference type="CDD" id="cd00075">
    <property type="entry name" value="HATPase"/>
    <property type="match status" value="1"/>
</dbReference>
<dbReference type="Pfam" id="PF00512">
    <property type="entry name" value="HisKA"/>
    <property type="match status" value="1"/>
</dbReference>
<evidence type="ECO:0000256" key="14">
    <source>
        <dbReference type="SAM" id="MobiDB-lite"/>
    </source>
</evidence>
<dbReference type="SUPFAM" id="SSF55874">
    <property type="entry name" value="ATPase domain of HSP90 chaperone/DNA topoisomerase II/histidine kinase"/>
    <property type="match status" value="1"/>
</dbReference>
<evidence type="ECO:0000256" key="11">
    <source>
        <dbReference type="ARBA" id="ARBA00022989"/>
    </source>
</evidence>
<dbReference type="Pfam" id="PF02518">
    <property type="entry name" value="HATPase_c"/>
    <property type="match status" value="1"/>
</dbReference>
<evidence type="ECO:0000256" key="2">
    <source>
        <dbReference type="ARBA" id="ARBA00004141"/>
    </source>
</evidence>
<evidence type="ECO:0000256" key="13">
    <source>
        <dbReference type="ARBA" id="ARBA00023136"/>
    </source>
</evidence>
<comment type="caution">
    <text evidence="17">The sequence shown here is derived from an EMBL/GenBank/DDBJ whole genome shotgun (WGS) entry which is preliminary data.</text>
</comment>
<evidence type="ECO:0000256" key="3">
    <source>
        <dbReference type="ARBA" id="ARBA00004236"/>
    </source>
</evidence>
<dbReference type="FunFam" id="3.40.50.300:FF:000483">
    <property type="entry name" value="Sensor histidine kinase KdpD"/>
    <property type="match status" value="1"/>
</dbReference>
<dbReference type="GO" id="GO:0005524">
    <property type="term" value="F:ATP binding"/>
    <property type="evidence" value="ECO:0007669"/>
    <property type="project" value="UniProtKB-KW"/>
</dbReference>
<dbReference type="InterPro" id="IPR036097">
    <property type="entry name" value="HisK_dim/P_sf"/>
</dbReference>
<evidence type="ECO:0000256" key="10">
    <source>
        <dbReference type="ARBA" id="ARBA00022840"/>
    </source>
</evidence>
<dbReference type="AlphaFoldDB" id="A0A087BPT7"/>
<dbReference type="STRING" id="1693.BMIN_0755"/>
<keyword evidence="11 15" id="KW-1133">Transmembrane helix</keyword>
<keyword evidence="10" id="KW-0067">ATP-binding</keyword>
<dbReference type="Pfam" id="PF13493">
    <property type="entry name" value="DUF4118"/>
    <property type="match status" value="1"/>
</dbReference>
<organism evidence="17 18">
    <name type="scientific">Bifidobacterium minimum</name>
    <dbReference type="NCBI Taxonomy" id="1693"/>
    <lineage>
        <taxon>Bacteria</taxon>
        <taxon>Bacillati</taxon>
        <taxon>Actinomycetota</taxon>
        <taxon>Actinomycetes</taxon>
        <taxon>Bifidobacteriales</taxon>
        <taxon>Bifidobacteriaceae</taxon>
        <taxon>Bifidobacterium</taxon>
    </lineage>
</organism>
<evidence type="ECO:0000256" key="5">
    <source>
        <dbReference type="ARBA" id="ARBA00022553"/>
    </source>
</evidence>
<keyword evidence="17" id="KW-0406">Ion transport</keyword>
<keyword evidence="17" id="KW-0813">Transport</keyword>
<dbReference type="InterPro" id="IPR003661">
    <property type="entry name" value="HisK_dim/P_dom"/>
</dbReference>
<evidence type="ECO:0000259" key="16">
    <source>
        <dbReference type="PROSITE" id="PS50109"/>
    </source>
</evidence>
<evidence type="ECO:0000313" key="17">
    <source>
        <dbReference type="EMBL" id="KFI73037.1"/>
    </source>
</evidence>
<name>A0A087BPT7_9BIFI</name>
<dbReference type="InterPro" id="IPR052023">
    <property type="entry name" value="Histidine_kinase_KdpD"/>
</dbReference>
<accession>A0A087BPT7</accession>
<proteinExistence type="predicted"/>
<reference evidence="17 18" key="1">
    <citation type="submission" date="2014-03" db="EMBL/GenBank/DDBJ databases">
        <title>Genomics of Bifidobacteria.</title>
        <authorList>
            <person name="Ventura M."/>
            <person name="Milani C."/>
            <person name="Lugli G.A."/>
        </authorList>
    </citation>
    <scope>NUCLEOTIDE SEQUENCE [LARGE SCALE GENOMIC DNA]</scope>
    <source>
        <strain evidence="17 18">LMG 11592</strain>
    </source>
</reference>
<feature type="domain" description="Histidine kinase" evidence="16">
    <location>
        <begin position="668"/>
        <end position="880"/>
    </location>
</feature>
<dbReference type="Gene3D" id="1.20.120.620">
    <property type="entry name" value="Backbone structure of the membrane domain of e. Coli histidine kinase receptor kdpd"/>
    <property type="match status" value="1"/>
</dbReference>
<keyword evidence="9 17" id="KW-0418">Kinase</keyword>
<dbReference type="InterPro" id="IPR027417">
    <property type="entry name" value="P-loop_NTPase"/>
</dbReference>
<evidence type="ECO:0000256" key="15">
    <source>
        <dbReference type="SAM" id="Phobius"/>
    </source>
</evidence>
<dbReference type="CDD" id="cd00082">
    <property type="entry name" value="HisKA"/>
    <property type="match status" value="1"/>
</dbReference>
<dbReference type="PROSITE" id="PS50109">
    <property type="entry name" value="HIS_KIN"/>
    <property type="match status" value="1"/>
</dbReference>
<dbReference type="SUPFAM" id="SSF52402">
    <property type="entry name" value="Adenine nucleotide alpha hydrolases-like"/>
    <property type="match status" value="1"/>
</dbReference>
<dbReference type="InterPro" id="IPR025201">
    <property type="entry name" value="KdpD_TM"/>
</dbReference>
<dbReference type="InterPro" id="IPR003852">
    <property type="entry name" value="Sig_transdc_His_kinase_KdpD_N"/>
</dbReference>
<feature type="transmembrane region" description="Helical" evidence="15">
    <location>
        <begin position="456"/>
        <end position="475"/>
    </location>
</feature>
<evidence type="ECO:0000256" key="4">
    <source>
        <dbReference type="ARBA" id="ARBA00012438"/>
    </source>
</evidence>
<dbReference type="InterPro" id="IPR003594">
    <property type="entry name" value="HATPase_dom"/>
</dbReference>
<keyword evidence="7 15" id="KW-0812">Transmembrane</keyword>
<dbReference type="Proteomes" id="UP000029014">
    <property type="component" value="Unassembled WGS sequence"/>
</dbReference>
<dbReference type="InterPro" id="IPR004358">
    <property type="entry name" value="Sig_transdc_His_kin-like_C"/>
</dbReference>
<evidence type="ECO:0000256" key="1">
    <source>
        <dbReference type="ARBA" id="ARBA00000085"/>
    </source>
</evidence>
<dbReference type="EMBL" id="JGZD01000008">
    <property type="protein sequence ID" value="KFI73037.1"/>
    <property type="molecule type" value="Genomic_DNA"/>
</dbReference>
<feature type="region of interest" description="Disordered" evidence="14">
    <location>
        <begin position="889"/>
        <end position="929"/>
    </location>
</feature>
<dbReference type="Gene3D" id="3.30.565.10">
    <property type="entry name" value="Histidine kinase-like ATPase, C-terminal domain"/>
    <property type="match status" value="1"/>
</dbReference>
<dbReference type="CDD" id="cd01987">
    <property type="entry name" value="USP_KdpD-like"/>
    <property type="match status" value="1"/>
</dbReference>
<dbReference type="SMART" id="SM00387">
    <property type="entry name" value="HATPase_c"/>
    <property type="match status" value="1"/>
</dbReference>
<keyword evidence="12" id="KW-0902">Two-component regulatory system</keyword>
<dbReference type="Gene3D" id="1.10.287.130">
    <property type="match status" value="1"/>
</dbReference>
<gene>
    <name evidence="17" type="ORF">BMIN_0755</name>
</gene>
<dbReference type="InterPro" id="IPR038318">
    <property type="entry name" value="KdpD_sf"/>
</dbReference>
<dbReference type="SUPFAM" id="SSF47384">
    <property type="entry name" value="Homodimeric domain of signal transducing histidine kinase"/>
    <property type="match status" value="1"/>
</dbReference>
<dbReference type="GO" id="GO:0000155">
    <property type="term" value="F:phosphorelay sensor kinase activity"/>
    <property type="evidence" value="ECO:0007669"/>
    <property type="project" value="InterPro"/>
</dbReference>
<dbReference type="PRINTS" id="PR00344">
    <property type="entry name" value="BCTRLSENSOR"/>
</dbReference>
<dbReference type="Gene3D" id="3.40.50.300">
    <property type="entry name" value="P-loop containing nucleotide triphosphate hydrolases"/>
    <property type="match status" value="1"/>
</dbReference>
<sequence>MTKGSLKILIGAAPGVGKTYAMLREGHRLVRDGSDVVIAYLETHGRKATEEEAHGFESIPPRLMTYRHLHVQEMDLAATLRRHPEVALVDELAHTNVSDCVHDKRWQDVQDILDAGIDVITTINVQHIESLNDVVRAITGSLQKETVPDTFLRTADQIEVVDIPPQILRERLSAGLVYAPNRVDAALSNYFRLGNLTALRELALLWLAGNVDESLRQYREQQGINDKWETRERVVVALSGGPEGEALLRRGARVAARSGGGELLAVHVTSSDGLRSGQVRLLTQQRALVEKLGGTFHQVVGEDIVDSIVEFAEAVNATQIVIGVSSRSSLRRYFGCPSVSENLVQHCGSIDVHLVTHDFAAQGFTLPKIHGVLPPKRKLFGLLFCAIAIPLLTVALMPGHDEYSLPRNILSYQLIVVIAAMIGGAIPAVAAALVSGAIIDLFFIAPIGTFHMYEQFGVISLLLYVVIALLVSYVVDHAERRSHAAQRARAESELLSSISGSVLRSHDPLRALVDRAREAFGFSRVTLRQEDGTIVQSVSEPAPGQQEGHGDSSGGPAAEQSACAHADGGAERRAVDAGDGNGPHYDVDDGIKDVSDDDDDHLMVYELNGGKATLTAEGAEITANDQRLFNTVLTQVQTVLEHKDLERKASRIEPLTAADRIRSALLDALSHDLRRPLASATAAVSGLMGNYDHLDESDRDDLLQVASRSLEELTKLVTDLLDVSRLREDALPISLCATDSESVIVGALDELDMGPDKVSLDIHESPLVCADPPLLRRSISNLLLNASRFNPPNRKIGISISAFRERVEIRIIDYGPGIAPQRKEKIFVPFQRLGDTDNTTGLGLGLALSKGFVEGMGGRLIAEDTPGGGLTMVISLRALGPDAVVGSPISLPPGQIDDSDVNVDQLIDTSTAADPMQEEDSQSREKGEE</sequence>
<dbReference type="GO" id="GO:0005886">
    <property type="term" value="C:plasma membrane"/>
    <property type="evidence" value="ECO:0007669"/>
    <property type="project" value="UniProtKB-SubCell"/>
</dbReference>
<keyword evidence="17" id="KW-0407">Ion channel</keyword>
<keyword evidence="8" id="KW-0547">Nucleotide-binding</keyword>
<keyword evidence="13 15" id="KW-0472">Membrane</keyword>